<protein>
    <recommendedName>
        <fullName evidence="3">Restriction endonuclease</fullName>
    </recommendedName>
</protein>
<sequence>MRTEQDLQVALRERYRRCLVQGFETLSHETALFREWLSKQAKLISLVEDAARVEPELDIDTWMKSFYGHYGFNWHSRTEAGRATLAWAVINAVADDPQGQQGVLSFGHGLSSSNNLNDSARELVERIYQPFFDYLIDHVAGESSVLYILDRFVRYVEWFVREDLYIAYQADTANGERVYDQALRRFLFREGINMPYSQAKSASGLSDVLTDLDTEDPLICEVKLFTGDKRGIAGGLHQAVLYAQDYGKNSAYLVIMNLSGRPLNLPSDGPESAPRYLDLSGVRVYLMPVRALPPETSASKAGKAKPIVIMRDSLVDPDSA</sequence>
<keyword evidence="2" id="KW-1185">Reference proteome</keyword>
<dbReference type="AlphaFoldDB" id="A0A2N9JJP6"/>
<dbReference type="RefSeq" id="WP_105186819.1">
    <property type="nucleotide sequence ID" value="NZ_BAAAGO010000001.1"/>
</dbReference>
<gene>
    <name evidence="1" type="ORF">MPLG2_3245</name>
</gene>
<organism evidence="1 2">
    <name type="scientific">Micropruina glycogenica</name>
    <dbReference type="NCBI Taxonomy" id="75385"/>
    <lineage>
        <taxon>Bacteria</taxon>
        <taxon>Bacillati</taxon>
        <taxon>Actinomycetota</taxon>
        <taxon>Actinomycetes</taxon>
        <taxon>Propionibacteriales</taxon>
        <taxon>Nocardioidaceae</taxon>
        <taxon>Micropruina</taxon>
    </lineage>
</organism>
<reference evidence="1 2" key="1">
    <citation type="submission" date="2018-02" db="EMBL/GenBank/DDBJ databases">
        <authorList>
            <person name="Cohen D.B."/>
            <person name="Kent A.D."/>
        </authorList>
    </citation>
    <scope>NUCLEOTIDE SEQUENCE [LARGE SCALE GENOMIC DNA]</scope>
    <source>
        <strain evidence="1">1</strain>
    </source>
</reference>
<dbReference type="KEGG" id="mgg:MPLG2_3245"/>
<proteinExistence type="predicted"/>
<evidence type="ECO:0000313" key="2">
    <source>
        <dbReference type="Proteomes" id="UP000238164"/>
    </source>
</evidence>
<name>A0A2N9JJP6_9ACTN</name>
<evidence type="ECO:0000313" key="1">
    <source>
        <dbReference type="EMBL" id="SPD88275.1"/>
    </source>
</evidence>
<dbReference type="OrthoDB" id="1452260at2"/>
<dbReference type="EMBL" id="LT985188">
    <property type="protein sequence ID" value="SPD88275.1"/>
    <property type="molecule type" value="Genomic_DNA"/>
</dbReference>
<evidence type="ECO:0008006" key="3">
    <source>
        <dbReference type="Google" id="ProtNLM"/>
    </source>
</evidence>
<accession>A0A2N9JJP6</accession>
<dbReference type="Proteomes" id="UP000238164">
    <property type="component" value="Chromosome 1"/>
</dbReference>